<feature type="domain" description="5'-Nucleotidase C-terminal" evidence="6">
    <location>
        <begin position="317"/>
        <end position="489"/>
    </location>
</feature>
<feature type="domain" description="Calcineurin-like phosphoesterase" evidence="5">
    <location>
        <begin position="39"/>
        <end position="237"/>
    </location>
</feature>
<comment type="similarity">
    <text evidence="2">Belongs to the 5'-nucleotidase family.</text>
</comment>
<proteinExistence type="inferred from homology"/>
<keyword evidence="2" id="KW-0378">Hydrolase</keyword>
<accession>A0A2I1INM7</accession>
<keyword evidence="2" id="KW-0547">Nucleotide-binding</keyword>
<evidence type="ECO:0000313" key="7">
    <source>
        <dbReference type="EMBL" id="PKY72725.1"/>
    </source>
</evidence>
<dbReference type="InterPro" id="IPR029052">
    <property type="entry name" value="Metallo-depent_PP-like"/>
</dbReference>
<gene>
    <name evidence="7" type="ORF">CYJ19_03510</name>
</gene>
<dbReference type="InterPro" id="IPR036907">
    <property type="entry name" value="5'-Nucleotdase_C_sf"/>
</dbReference>
<evidence type="ECO:0000259" key="6">
    <source>
        <dbReference type="Pfam" id="PF02872"/>
    </source>
</evidence>
<sequence>MLRFRCLLFSLPALASMAFGLLTLPFPTAHAAAGVKIDIAAITDFHGHIEMAPNLSEQVKALRKANPNTFFVSTGDTVGGSTYVSSIAKDEPTMKIVSALGLDVSGLGNHEFDGGYSDIVDRQLGQVSWDFVNSNISGLDRSKILPYKIRTTKEGVRVGFIGATTSDLPNLVNREGLAGLRISDPIAALDNSAATLKDGKEENGEADVVVALLHEDYTDAARLGANVDAVVAGHTHTNQTTKTASGAPVIQPDCFGRLLGDIEITVDANTKKVTSSSSKMLKVLDATKDSAAAADPTIFSMVRRATARAAELGKEKIGTITSPAKRGVQGDTGGSENRGAESTLGNLIAEGFYQYAKTQGSRPSFAIMNAGGLRAPALDTNNDGVVTVEESYNVQPFNGDMGTIDLTPAQVYQLVEQQWKGEGASRPMLKLAFSNNFVYTFDPTAKLGSKVLGIFLDGKKLARNDTASKVRVAGGTFLLKGGDGYTALREGTNFTQLPGVNDLGAFNKFLAANPNYAVDHTQKSIGITGPSTLKAGETAHFKLSSLSWTTSEPNAKTVTIEFAGKKVGAAPIDNKVVPSLDETGRAEVTFTVPRVEKTGYYSLGLRFGNNAFAYPIRVQAASTPGKAPVADSPASGAHKSPKGSNNTNAKPLEGPNTGTPALVFTGLATVLIVGGIVLVCRKLWRSSDAF</sequence>
<dbReference type="PANTHER" id="PTHR11575">
    <property type="entry name" value="5'-NUCLEOTIDASE-RELATED"/>
    <property type="match status" value="1"/>
</dbReference>
<reference evidence="7 8" key="1">
    <citation type="submission" date="2017-12" db="EMBL/GenBank/DDBJ databases">
        <title>Phylogenetic diversity of female urinary microbiome.</title>
        <authorList>
            <person name="Thomas-White K."/>
            <person name="Wolfe A.J."/>
        </authorList>
    </citation>
    <scope>NUCLEOTIDE SEQUENCE [LARGE SCALE GENOMIC DNA]</scope>
    <source>
        <strain evidence="7 8">UMB0402</strain>
    </source>
</reference>
<dbReference type="InterPro" id="IPR008334">
    <property type="entry name" value="5'-Nucleotdase_C"/>
</dbReference>
<dbReference type="GO" id="GO:0008768">
    <property type="term" value="F:UDP-sugar diphosphatase activity"/>
    <property type="evidence" value="ECO:0007669"/>
    <property type="project" value="TreeGrafter"/>
</dbReference>
<evidence type="ECO:0000256" key="3">
    <source>
        <dbReference type="SAM" id="MobiDB-lite"/>
    </source>
</evidence>
<comment type="caution">
    <text evidence="7">The sequence shown here is derived from an EMBL/GenBank/DDBJ whole genome shotgun (WGS) entry which is preliminary data.</text>
</comment>
<dbReference type="STRING" id="33007.HMPREF3198_01523"/>
<dbReference type="GO" id="GO:0000166">
    <property type="term" value="F:nucleotide binding"/>
    <property type="evidence" value="ECO:0007669"/>
    <property type="project" value="UniProtKB-KW"/>
</dbReference>
<evidence type="ECO:0000313" key="8">
    <source>
        <dbReference type="Proteomes" id="UP000235122"/>
    </source>
</evidence>
<dbReference type="Gene3D" id="3.60.21.10">
    <property type="match status" value="1"/>
</dbReference>
<evidence type="ECO:0000256" key="2">
    <source>
        <dbReference type="RuleBase" id="RU362119"/>
    </source>
</evidence>
<dbReference type="EMBL" id="PKKO01000002">
    <property type="protein sequence ID" value="PKY72725.1"/>
    <property type="molecule type" value="Genomic_DNA"/>
</dbReference>
<dbReference type="PANTHER" id="PTHR11575:SF24">
    <property type="entry name" value="5'-NUCLEOTIDASE"/>
    <property type="match status" value="1"/>
</dbReference>
<feature type="region of interest" description="Disordered" evidence="3">
    <location>
        <begin position="624"/>
        <end position="655"/>
    </location>
</feature>
<dbReference type="InterPro" id="IPR006179">
    <property type="entry name" value="5_nucleotidase/apyrase"/>
</dbReference>
<dbReference type="Gene3D" id="3.90.780.10">
    <property type="entry name" value="5'-Nucleotidase, C-terminal domain"/>
    <property type="match status" value="1"/>
</dbReference>
<organism evidence="7 8">
    <name type="scientific">Winkia neuii</name>
    <dbReference type="NCBI Taxonomy" id="33007"/>
    <lineage>
        <taxon>Bacteria</taxon>
        <taxon>Bacillati</taxon>
        <taxon>Actinomycetota</taxon>
        <taxon>Actinomycetes</taxon>
        <taxon>Actinomycetales</taxon>
        <taxon>Actinomycetaceae</taxon>
        <taxon>Winkia</taxon>
    </lineage>
</organism>
<dbReference type="GO" id="GO:0008253">
    <property type="term" value="F:5'-nucleotidase activity"/>
    <property type="evidence" value="ECO:0007669"/>
    <property type="project" value="TreeGrafter"/>
</dbReference>
<protein>
    <submittedName>
        <fullName evidence="7">Bifunctional metallophosphatase/5'-nucleotidase</fullName>
    </submittedName>
</protein>
<feature type="chain" id="PRO_5014492142" evidence="2">
    <location>
        <begin position="32"/>
        <end position="690"/>
    </location>
</feature>
<keyword evidence="8" id="KW-1185">Reference proteome</keyword>
<evidence type="ECO:0000256" key="4">
    <source>
        <dbReference type="SAM" id="Phobius"/>
    </source>
</evidence>
<evidence type="ECO:0000256" key="1">
    <source>
        <dbReference type="ARBA" id="ARBA00022729"/>
    </source>
</evidence>
<feature type="signal peptide" evidence="2">
    <location>
        <begin position="1"/>
        <end position="31"/>
    </location>
</feature>
<dbReference type="Proteomes" id="UP000235122">
    <property type="component" value="Unassembled WGS sequence"/>
</dbReference>
<dbReference type="GO" id="GO:0009166">
    <property type="term" value="P:nucleotide catabolic process"/>
    <property type="evidence" value="ECO:0007669"/>
    <property type="project" value="InterPro"/>
</dbReference>
<keyword evidence="4" id="KW-0472">Membrane</keyword>
<evidence type="ECO:0000259" key="5">
    <source>
        <dbReference type="Pfam" id="PF00149"/>
    </source>
</evidence>
<keyword evidence="4" id="KW-1133">Transmembrane helix</keyword>
<dbReference type="SUPFAM" id="SSF56300">
    <property type="entry name" value="Metallo-dependent phosphatases"/>
    <property type="match status" value="1"/>
</dbReference>
<dbReference type="Pfam" id="PF00149">
    <property type="entry name" value="Metallophos"/>
    <property type="match status" value="1"/>
</dbReference>
<dbReference type="AlphaFoldDB" id="A0A2I1INM7"/>
<keyword evidence="1 2" id="KW-0732">Signal</keyword>
<dbReference type="Pfam" id="PF02872">
    <property type="entry name" value="5_nucleotid_C"/>
    <property type="match status" value="1"/>
</dbReference>
<feature type="transmembrane region" description="Helical" evidence="4">
    <location>
        <begin position="661"/>
        <end position="680"/>
    </location>
</feature>
<keyword evidence="4" id="KW-0812">Transmembrane</keyword>
<dbReference type="SUPFAM" id="SSF55816">
    <property type="entry name" value="5'-nucleotidase (syn. UDP-sugar hydrolase), C-terminal domain"/>
    <property type="match status" value="1"/>
</dbReference>
<name>A0A2I1INM7_9ACTO</name>
<dbReference type="PRINTS" id="PR01607">
    <property type="entry name" value="APYRASEFAMLY"/>
</dbReference>
<dbReference type="GO" id="GO:0030288">
    <property type="term" value="C:outer membrane-bounded periplasmic space"/>
    <property type="evidence" value="ECO:0007669"/>
    <property type="project" value="TreeGrafter"/>
</dbReference>
<dbReference type="InterPro" id="IPR004843">
    <property type="entry name" value="Calcineurin-like_PHP"/>
</dbReference>